<reference evidence="3 4" key="1">
    <citation type="submission" date="2018-07" db="EMBL/GenBank/DDBJ databases">
        <title>Complete genome sequence of Psychrobacillus sp. PB01, isolated from iceberg, and comparative genome analysis of Psychrobacillus strains.</title>
        <authorList>
            <person name="Lee P.C."/>
        </authorList>
    </citation>
    <scope>NUCLEOTIDE SEQUENCE [LARGE SCALE GENOMIC DNA]</scope>
    <source>
        <strain evidence="3 4">PB01</strain>
    </source>
</reference>
<dbReference type="InterPro" id="IPR003331">
    <property type="entry name" value="UDP_GlcNAc_Epimerase_2_dom"/>
</dbReference>
<evidence type="ECO:0000313" key="3">
    <source>
        <dbReference type="EMBL" id="QFF98165.1"/>
    </source>
</evidence>
<keyword evidence="4" id="KW-1185">Reference proteome</keyword>
<dbReference type="OrthoDB" id="9803238at2"/>
<dbReference type="KEGG" id="psyo:PB01_04645"/>
<sequence length="355" mass="39618">MKVLTILGARPQFIKAAAVSRVIREEEVTELIVHTGQHYDANMSDIFFDELNIPKPDYHLGIGSGNHGKQTGEMLAKIEEIILKETPDFVLVYGDTNSTLAGALAAAKLHIPIVHIEAGLRSFNMKMPEEVNRILTDHVSSLLLCPTNTAIQNLTNENIMNGVYNIGDVMYDAVLYNKTLAKSTSTILEREELQSKDYLLITIHRAENTDDVDRMRSILDAFSQIPDNKVWPIHPRTKKILEDYGFQLDQIPNLKVIEPVGYLDMLSLEMNAKKIVTDSGGVQKEAYFAEVPCITVRDQTEWVETLIEDANILTGTDTTKIVEAVQKQVSPSYTPVFGDGKTAEKVLALLKEYSA</sequence>
<keyword evidence="1 3" id="KW-0413">Isomerase</keyword>
<dbReference type="Proteomes" id="UP000325517">
    <property type="component" value="Chromosome"/>
</dbReference>
<dbReference type="PANTHER" id="PTHR43174:SF1">
    <property type="entry name" value="UDP-N-ACETYLGLUCOSAMINE 2-EPIMERASE"/>
    <property type="match status" value="1"/>
</dbReference>
<evidence type="ECO:0000313" key="4">
    <source>
        <dbReference type="Proteomes" id="UP000325517"/>
    </source>
</evidence>
<organism evidence="3 4">
    <name type="scientific">Psychrobacillus glaciei</name>
    <dbReference type="NCBI Taxonomy" id="2283160"/>
    <lineage>
        <taxon>Bacteria</taxon>
        <taxon>Bacillati</taxon>
        <taxon>Bacillota</taxon>
        <taxon>Bacilli</taxon>
        <taxon>Bacillales</taxon>
        <taxon>Bacillaceae</taxon>
        <taxon>Psychrobacillus</taxon>
    </lineage>
</organism>
<dbReference type="Gene3D" id="3.40.50.2000">
    <property type="entry name" value="Glycogen Phosphorylase B"/>
    <property type="match status" value="2"/>
</dbReference>
<evidence type="ECO:0000259" key="2">
    <source>
        <dbReference type="Pfam" id="PF02350"/>
    </source>
</evidence>
<dbReference type="EMBL" id="CP031223">
    <property type="protein sequence ID" value="QFF98165.1"/>
    <property type="molecule type" value="Genomic_DNA"/>
</dbReference>
<proteinExistence type="inferred from homology"/>
<gene>
    <name evidence="3" type="ORF">PB01_04645</name>
</gene>
<evidence type="ECO:0000256" key="1">
    <source>
        <dbReference type="RuleBase" id="RU003513"/>
    </source>
</evidence>
<dbReference type="GO" id="GO:0008761">
    <property type="term" value="F:UDP-N-acetylglucosamine 2-epimerase activity"/>
    <property type="evidence" value="ECO:0007669"/>
    <property type="project" value="UniProtKB-EC"/>
</dbReference>
<comment type="similarity">
    <text evidence="1">Belongs to the UDP-N-acetylglucosamine 2-epimerase family.</text>
</comment>
<name>A0A5J6SJQ0_9BACI</name>
<protein>
    <submittedName>
        <fullName evidence="3">UDP-N-acetylglucosamine 2-epimerase (Non-hydrolyzing)</fullName>
        <ecNumber evidence="3">5.1.3.14</ecNumber>
    </submittedName>
</protein>
<dbReference type="EC" id="5.1.3.14" evidence="3"/>
<accession>A0A5J6SJQ0</accession>
<dbReference type="AlphaFoldDB" id="A0A5J6SJQ0"/>
<dbReference type="SUPFAM" id="SSF53756">
    <property type="entry name" value="UDP-Glycosyltransferase/glycogen phosphorylase"/>
    <property type="match status" value="1"/>
</dbReference>
<feature type="domain" description="UDP-N-acetylglucosamine 2-epimerase" evidence="2">
    <location>
        <begin position="24"/>
        <end position="351"/>
    </location>
</feature>
<dbReference type="CDD" id="cd03786">
    <property type="entry name" value="GTB_UDP-GlcNAc_2-Epimerase"/>
    <property type="match status" value="1"/>
</dbReference>
<dbReference type="Pfam" id="PF02350">
    <property type="entry name" value="Epimerase_2"/>
    <property type="match status" value="1"/>
</dbReference>
<dbReference type="RefSeq" id="WP_151699108.1">
    <property type="nucleotide sequence ID" value="NZ_CP031223.1"/>
</dbReference>
<dbReference type="NCBIfam" id="TIGR00236">
    <property type="entry name" value="wecB"/>
    <property type="match status" value="1"/>
</dbReference>
<dbReference type="InterPro" id="IPR029767">
    <property type="entry name" value="WecB-like"/>
</dbReference>
<dbReference type="PANTHER" id="PTHR43174">
    <property type="entry name" value="UDP-N-ACETYLGLUCOSAMINE 2-EPIMERASE"/>
    <property type="match status" value="1"/>
</dbReference>